<evidence type="ECO:0000313" key="2">
    <source>
        <dbReference type="EMBL" id="WBP92192.1"/>
    </source>
</evidence>
<reference evidence="2 3" key="1">
    <citation type="submission" date="2022-12" db="EMBL/GenBank/DDBJ databases">
        <title>HUAS 3-15.</title>
        <authorList>
            <person name="Mo P."/>
        </authorList>
    </citation>
    <scope>NUCLEOTIDE SEQUENCE [LARGE SCALE GENOMIC DNA]</scope>
    <source>
        <strain evidence="2 3">HUAS 3-15</strain>
        <plasmid evidence="2 3">punmamed4</plasmid>
    </source>
</reference>
<evidence type="ECO:0000256" key="1">
    <source>
        <dbReference type="SAM" id="Phobius"/>
    </source>
</evidence>
<organism evidence="2 3">
    <name type="scientific">Kitasatospora cathayae</name>
    <dbReference type="NCBI Taxonomy" id="3004092"/>
    <lineage>
        <taxon>Bacteria</taxon>
        <taxon>Bacillati</taxon>
        <taxon>Actinomycetota</taxon>
        <taxon>Actinomycetes</taxon>
        <taxon>Kitasatosporales</taxon>
        <taxon>Streptomycetaceae</taxon>
        <taxon>Kitasatospora</taxon>
    </lineage>
</organism>
<dbReference type="EMBL" id="CP115453">
    <property type="protein sequence ID" value="WBP92192.1"/>
    <property type="molecule type" value="Genomic_DNA"/>
</dbReference>
<geneLocation type="plasmid" evidence="2 3">
    <name>punmamed4</name>
</geneLocation>
<keyword evidence="2" id="KW-0614">Plasmid</keyword>
<dbReference type="RefSeq" id="WP_270151939.1">
    <property type="nucleotide sequence ID" value="NZ_CP115453.1"/>
</dbReference>
<name>A0ABY7QHA0_9ACTN</name>
<gene>
    <name evidence="2" type="ORF">O1G21_41010</name>
</gene>
<dbReference type="Proteomes" id="UP001212821">
    <property type="component" value="Plasmid punmamed4"/>
</dbReference>
<keyword evidence="1" id="KW-0472">Membrane</keyword>
<keyword evidence="1" id="KW-1133">Transmembrane helix</keyword>
<evidence type="ECO:0000313" key="3">
    <source>
        <dbReference type="Proteomes" id="UP001212821"/>
    </source>
</evidence>
<keyword evidence="1" id="KW-0812">Transmembrane</keyword>
<protein>
    <submittedName>
        <fullName evidence="2">Uncharacterized protein</fullName>
    </submittedName>
</protein>
<keyword evidence="3" id="KW-1185">Reference proteome</keyword>
<sequence>MHQLAAADTQLHMSVPLVLGGAVVVMVWKGGLRWWQATICVAAGLAMADSSMGGPGRHLMSAVFGWVNGLPF</sequence>
<feature type="transmembrane region" description="Helical" evidence="1">
    <location>
        <begin position="12"/>
        <end position="28"/>
    </location>
</feature>
<accession>A0ABY7QHA0</accession>
<proteinExistence type="predicted"/>